<keyword evidence="4" id="KW-1185">Reference proteome</keyword>
<keyword evidence="3" id="KW-0378">Hydrolase</keyword>
<dbReference type="GO" id="GO:0005737">
    <property type="term" value="C:cytoplasm"/>
    <property type="evidence" value="ECO:0007669"/>
    <property type="project" value="TreeGrafter"/>
</dbReference>
<dbReference type="GO" id="GO:0019748">
    <property type="term" value="P:secondary metabolic process"/>
    <property type="evidence" value="ECO:0007669"/>
    <property type="project" value="TreeGrafter"/>
</dbReference>
<dbReference type="SUPFAM" id="SSF51556">
    <property type="entry name" value="Metallo-dependent hydrolases"/>
    <property type="match status" value="1"/>
</dbReference>
<dbReference type="GO" id="GO:0016831">
    <property type="term" value="F:carboxy-lyase activity"/>
    <property type="evidence" value="ECO:0007669"/>
    <property type="project" value="InterPro"/>
</dbReference>
<evidence type="ECO:0000313" key="3">
    <source>
        <dbReference type="EMBL" id="AFZ18740.1"/>
    </source>
</evidence>
<dbReference type="EMBL" id="CP003630">
    <property type="protein sequence ID" value="AFZ18740.1"/>
    <property type="molecule type" value="Genomic_DNA"/>
</dbReference>
<dbReference type="HOGENOM" id="CLU_039329_0_0_3"/>
<reference evidence="3 4" key="1">
    <citation type="submission" date="2012-06" db="EMBL/GenBank/DDBJ databases">
        <title>Finished chromosome of genome of Microcoleus sp. PCC 7113.</title>
        <authorList>
            <consortium name="US DOE Joint Genome Institute"/>
            <person name="Gugger M."/>
            <person name="Coursin T."/>
            <person name="Rippka R."/>
            <person name="Tandeau De Marsac N."/>
            <person name="Huntemann M."/>
            <person name="Wei C.-L."/>
            <person name="Han J."/>
            <person name="Detter J.C."/>
            <person name="Han C."/>
            <person name="Tapia R."/>
            <person name="Chen A."/>
            <person name="Kyrpides N."/>
            <person name="Mavromatis K."/>
            <person name="Markowitz V."/>
            <person name="Szeto E."/>
            <person name="Ivanova N."/>
            <person name="Pagani I."/>
            <person name="Pati A."/>
            <person name="Goodwin L."/>
            <person name="Nordberg H.P."/>
            <person name="Cantor M.N."/>
            <person name="Hua S.X."/>
            <person name="Woyke T."/>
            <person name="Kerfeld C.A."/>
        </authorList>
    </citation>
    <scope>NUCLEOTIDE SEQUENCE [LARGE SCALE GENOMIC DNA]</scope>
    <source>
        <strain evidence="3 4">PCC 7113</strain>
    </source>
</reference>
<dbReference type="PANTHER" id="PTHR21240">
    <property type="entry name" value="2-AMINO-3-CARBOXYLMUCONATE-6-SEMIALDEHYDE DECARBOXYLASE"/>
    <property type="match status" value="1"/>
</dbReference>
<dbReference type="Pfam" id="PF04909">
    <property type="entry name" value="Amidohydro_2"/>
    <property type="match status" value="1"/>
</dbReference>
<dbReference type="PANTHER" id="PTHR21240:SF28">
    <property type="entry name" value="ISO-OROTATE DECARBOXYLASE (EUROFUNG)"/>
    <property type="match status" value="1"/>
</dbReference>
<dbReference type="GO" id="GO:0016787">
    <property type="term" value="F:hydrolase activity"/>
    <property type="evidence" value="ECO:0007669"/>
    <property type="project" value="UniProtKB-KW"/>
</dbReference>
<sequence>MEIPIISADSHVIEPPNLWVERLDKQYRDRAPHIFWNEERQGWFFVCEGLQPALVNSLYAVDKSPEEFAKQRKVGIEAVRRGGNDPGERLKDMERDGVAAEVLYTSLGMSLFWLQDAAFQKACFRAYNNWLAEFVSYAPNQLFGIGLISLWDVDDAVHELYHCQKMGLKGVAIWASPPEERAFTSTCNDPFWRAAEELEMPVSLHILTGYKESPKVFDYSTNVERCQRNMIFPEEIQHSLTDIIFSGVLERFPNLKLVLAENDIGWVAYHLLHADRIHVKLGPIAPTSLTMKPSEYFKRQVYATFMEDEVGILTMQLLGADNFMWGSDYPHYESTWPKSREILSQSFQNSPNEDRVKVVYKNCAKLYGLDA</sequence>
<dbReference type="OrthoDB" id="9777673at2"/>
<accession>K9WEB0</accession>
<evidence type="ECO:0000256" key="1">
    <source>
        <dbReference type="ARBA" id="ARBA00023239"/>
    </source>
</evidence>
<dbReference type="InterPro" id="IPR006680">
    <property type="entry name" value="Amidohydro-rel"/>
</dbReference>
<dbReference type="RefSeq" id="WP_015182889.1">
    <property type="nucleotide sequence ID" value="NC_019738.1"/>
</dbReference>
<dbReference type="Gene3D" id="3.20.20.140">
    <property type="entry name" value="Metal-dependent hydrolases"/>
    <property type="match status" value="1"/>
</dbReference>
<dbReference type="InterPro" id="IPR032465">
    <property type="entry name" value="ACMSD"/>
</dbReference>
<feature type="domain" description="Amidohydrolase-related" evidence="2">
    <location>
        <begin position="78"/>
        <end position="369"/>
    </location>
</feature>
<gene>
    <name evidence="3" type="ORF">Mic7113_2967</name>
</gene>
<dbReference type="STRING" id="1173027.Mic7113_2967"/>
<dbReference type="AlphaFoldDB" id="K9WEB0"/>
<dbReference type="KEGG" id="mic:Mic7113_2967"/>
<name>K9WEB0_9CYAN</name>
<dbReference type="eggNOG" id="COG2159">
    <property type="taxonomic scope" value="Bacteria"/>
</dbReference>
<keyword evidence="1" id="KW-0456">Lyase</keyword>
<protein>
    <submittedName>
        <fullName evidence="3">Putative TIM-barrel fold metal-dependent hydrolase</fullName>
    </submittedName>
</protein>
<dbReference type="InterPro" id="IPR032466">
    <property type="entry name" value="Metal_Hydrolase"/>
</dbReference>
<proteinExistence type="predicted"/>
<dbReference type="Proteomes" id="UP000010471">
    <property type="component" value="Chromosome"/>
</dbReference>
<evidence type="ECO:0000259" key="2">
    <source>
        <dbReference type="Pfam" id="PF04909"/>
    </source>
</evidence>
<evidence type="ECO:0000313" key="4">
    <source>
        <dbReference type="Proteomes" id="UP000010471"/>
    </source>
</evidence>
<organism evidence="3 4">
    <name type="scientific">Allocoleopsis franciscana PCC 7113</name>
    <dbReference type="NCBI Taxonomy" id="1173027"/>
    <lineage>
        <taxon>Bacteria</taxon>
        <taxon>Bacillati</taxon>
        <taxon>Cyanobacteriota</taxon>
        <taxon>Cyanophyceae</taxon>
        <taxon>Coleofasciculales</taxon>
        <taxon>Coleofasciculaceae</taxon>
        <taxon>Allocoleopsis</taxon>
        <taxon>Allocoleopsis franciscana</taxon>
    </lineage>
</organism>